<protein>
    <submittedName>
        <fullName evidence="1">Uncharacterized protein</fullName>
    </submittedName>
</protein>
<proteinExistence type="predicted"/>
<evidence type="ECO:0000313" key="2">
    <source>
        <dbReference type="Proteomes" id="UP001529510"/>
    </source>
</evidence>
<dbReference type="AlphaFoldDB" id="A0ABD0NIG6"/>
<name>A0ABD0NIG6_CIRMR</name>
<feature type="non-terminal residue" evidence="1">
    <location>
        <position position="109"/>
    </location>
</feature>
<gene>
    <name evidence="1" type="ORF">M9458_045523</name>
</gene>
<comment type="caution">
    <text evidence="1">The sequence shown here is derived from an EMBL/GenBank/DDBJ whole genome shotgun (WGS) entry which is preliminary data.</text>
</comment>
<keyword evidence="2" id="KW-1185">Reference proteome</keyword>
<organism evidence="1 2">
    <name type="scientific">Cirrhinus mrigala</name>
    <name type="common">Mrigala</name>
    <dbReference type="NCBI Taxonomy" id="683832"/>
    <lineage>
        <taxon>Eukaryota</taxon>
        <taxon>Metazoa</taxon>
        <taxon>Chordata</taxon>
        <taxon>Craniata</taxon>
        <taxon>Vertebrata</taxon>
        <taxon>Euteleostomi</taxon>
        <taxon>Actinopterygii</taxon>
        <taxon>Neopterygii</taxon>
        <taxon>Teleostei</taxon>
        <taxon>Ostariophysi</taxon>
        <taxon>Cypriniformes</taxon>
        <taxon>Cyprinidae</taxon>
        <taxon>Labeoninae</taxon>
        <taxon>Labeonini</taxon>
        <taxon>Cirrhinus</taxon>
    </lineage>
</organism>
<dbReference type="Proteomes" id="UP001529510">
    <property type="component" value="Unassembled WGS sequence"/>
</dbReference>
<accession>A0ABD0NIG6</accession>
<evidence type="ECO:0000313" key="1">
    <source>
        <dbReference type="EMBL" id="KAL0161798.1"/>
    </source>
</evidence>
<feature type="non-terminal residue" evidence="1">
    <location>
        <position position="1"/>
    </location>
</feature>
<dbReference type="EMBL" id="JAMKFB020000022">
    <property type="protein sequence ID" value="KAL0161798.1"/>
    <property type="molecule type" value="Genomic_DNA"/>
</dbReference>
<sequence length="109" mass="12198">QSTPSLASILSSVGLQDTDLRKNKTQGVMKIMEILDSFGRTSLDTDLRKDKTQGAMEVLRLIDNMTRAAAEDTTDISDTARRLGLPTDRDIDLRKRFVDDEPERTDGLE</sequence>
<reference evidence="1 2" key="1">
    <citation type="submission" date="2024-05" db="EMBL/GenBank/DDBJ databases">
        <title>Genome sequencing and assembly of Indian major carp, Cirrhinus mrigala (Hamilton, 1822).</title>
        <authorList>
            <person name="Mohindra V."/>
            <person name="Chowdhury L.M."/>
            <person name="Lal K."/>
            <person name="Jena J.K."/>
        </authorList>
    </citation>
    <scope>NUCLEOTIDE SEQUENCE [LARGE SCALE GENOMIC DNA]</scope>
    <source>
        <strain evidence="1">CM1030</strain>
        <tissue evidence="1">Blood</tissue>
    </source>
</reference>